<keyword evidence="2" id="KW-1185">Reference proteome</keyword>
<gene>
    <name evidence="1" type="ORF">K3G42_006156</name>
</gene>
<comment type="caution">
    <text evidence="1">The sequence shown here is derived from an EMBL/GenBank/DDBJ whole genome shotgun (WGS) entry which is preliminary data.</text>
</comment>
<protein>
    <submittedName>
        <fullName evidence="1">Uncharacterized protein</fullName>
    </submittedName>
</protein>
<proteinExistence type="predicted"/>
<evidence type="ECO:0000313" key="1">
    <source>
        <dbReference type="EMBL" id="KAH7991449.1"/>
    </source>
</evidence>
<dbReference type="EMBL" id="CM037616">
    <property type="protein sequence ID" value="KAH7991449.1"/>
    <property type="molecule type" value="Genomic_DNA"/>
</dbReference>
<dbReference type="Proteomes" id="UP000827872">
    <property type="component" value="Linkage Group LG03"/>
</dbReference>
<reference evidence="1" key="1">
    <citation type="submission" date="2021-08" db="EMBL/GenBank/DDBJ databases">
        <title>The first chromosome-level gecko genome reveals the dynamic sex chromosomes of Neotropical dwarf geckos (Sphaerodactylidae: Sphaerodactylus).</title>
        <authorList>
            <person name="Pinto B.J."/>
            <person name="Keating S.E."/>
            <person name="Gamble T."/>
        </authorList>
    </citation>
    <scope>NUCLEOTIDE SEQUENCE</scope>
    <source>
        <strain evidence="1">TG3544</strain>
    </source>
</reference>
<name>A0ACB8EFJ9_9SAUR</name>
<sequence>MDTMNSKVVQLMFALITGLYRCVVSIHGLQETSGKGTELQVKRTSELMENSKCLSSTGVSVAQDPIVSQPSSAQGTEGDSITLRCSYNFFSKLKVGSYEWVKNPGLEVKNTSPEFMGRVNCTSDQGFLLEKRADIEIKDLRLYDSGTYRCVVNFHGLQEFSGNGTDLQVTEKAGKLMGIQDAQVPQLVKWDILIEGGTDSNC</sequence>
<accession>A0ACB8EFJ9</accession>
<evidence type="ECO:0000313" key="2">
    <source>
        <dbReference type="Proteomes" id="UP000827872"/>
    </source>
</evidence>
<organism evidence="1 2">
    <name type="scientific">Sphaerodactylus townsendi</name>
    <dbReference type="NCBI Taxonomy" id="933632"/>
    <lineage>
        <taxon>Eukaryota</taxon>
        <taxon>Metazoa</taxon>
        <taxon>Chordata</taxon>
        <taxon>Craniata</taxon>
        <taxon>Vertebrata</taxon>
        <taxon>Euteleostomi</taxon>
        <taxon>Lepidosauria</taxon>
        <taxon>Squamata</taxon>
        <taxon>Bifurcata</taxon>
        <taxon>Gekkota</taxon>
        <taxon>Sphaerodactylidae</taxon>
        <taxon>Sphaerodactylus</taxon>
    </lineage>
</organism>